<reference evidence="2 3" key="1">
    <citation type="submission" date="2020-08" db="EMBL/GenBank/DDBJ databases">
        <title>Genomic Encyclopedia of Type Strains, Phase IV (KMG-IV): sequencing the most valuable type-strain genomes for metagenomic binning, comparative biology and taxonomic classification.</title>
        <authorList>
            <person name="Goeker M."/>
        </authorList>
    </citation>
    <scope>NUCLEOTIDE SEQUENCE [LARGE SCALE GENOMIC DNA]</scope>
    <source>
        <strain evidence="2 3">DSM 40141</strain>
    </source>
</reference>
<keyword evidence="1" id="KW-1133">Transmembrane helix</keyword>
<evidence type="ECO:0000313" key="3">
    <source>
        <dbReference type="Proteomes" id="UP000540423"/>
    </source>
</evidence>
<comment type="caution">
    <text evidence="2">The sequence shown here is derived from an EMBL/GenBank/DDBJ whole genome shotgun (WGS) entry which is preliminary data.</text>
</comment>
<proteinExistence type="predicted"/>
<protein>
    <submittedName>
        <fullName evidence="2">Uncharacterized protein</fullName>
    </submittedName>
</protein>
<feature type="transmembrane region" description="Helical" evidence="1">
    <location>
        <begin position="6"/>
        <end position="26"/>
    </location>
</feature>
<feature type="transmembrane region" description="Helical" evidence="1">
    <location>
        <begin position="38"/>
        <end position="59"/>
    </location>
</feature>
<name>A0A7X0HDZ0_9ACTN</name>
<keyword evidence="1" id="KW-0812">Transmembrane</keyword>
<dbReference type="RefSeq" id="WP_229923382.1">
    <property type="nucleotide sequence ID" value="NZ_BNBN01000005.1"/>
</dbReference>
<evidence type="ECO:0000313" key="2">
    <source>
        <dbReference type="EMBL" id="MBB6435876.1"/>
    </source>
</evidence>
<accession>A0A7X0HDZ0</accession>
<organism evidence="2 3">
    <name type="scientific">Streptomyces candidus</name>
    <dbReference type="NCBI Taxonomy" id="67283"/>
    <lineage>
        <taxon>Bacteria</taxon>
        <taxon>Bacillati</taxon>
        <taxon>Actinomycetota</taxon>
        <taxon>Actinomycetes</taxon>
        <taxon>Kitasatosporales</taxon>
        <taxon>Streptomycetaceae</taxon>
        <taxon>Streptomyces</taxon>
    </lineage>
</organism>
<dbReference type="Proteomes" id="UP000540423">
    <property type="component" value="Unassembled WGS sequence"/>
</dbReference>
<keyword evidence="3" id="KW-1185">Reference proteome</keyword>
<dbReference type="AlphaFoldDB" id="A0A7X0HDZ0"/>
<feature type="transmembrane region" description="Helical" evidence="1">
    <location>
        <begin position="111"/>
        <end position="130"/>
    </location>
</feature>
<evidence type="ECO:0000256" key="1">
    <source>
        <dbReference type="SAM" id="Phobius"/>
    </source>
</evidence>
<sequence>MLPLMGILSFLALATAGAAATVAAVLSRIRPVPWPGFCALLALCFLASAVLVYCCGWFAVTLGGPFPVVCADENAAGARVETQTQTFWPLRNACVYSDGSTVEHLSPTYHVLIRVLAGAAAVLGGVAALLRLRARRPCRGPG</sequence>
<dbReference type="EMBL" id="JACHEM010000005">
    <property type="protein sequence ID" value="MBB6435876.1"/>
    <property type="molecule type" value="Genomic_DNA"/>
</dbReference>
<keyword evidence="1" id="KW-0472">Membrane</keyword>
<gene>
    <name evidence="2" type="ORF">HNQ79_002339</name>
</gene>